<proteinExistence type="predicted"/>
<protein>
    <submittedName>
        <fullName evidence="1">21699_t:CDS:1</fullName>
    </submittedName>
</protein>
<name>A0ACA9QPF4_9GLOM</name>
<dbReference type="EMBL" id="CAJVQC010035860">
    <property type="protein sequence ID" value="CAG8760025.1"/>
    <property type="molecule type" value="Genomic_DNA"/>
</dbReference>
<evidence type="ECO:0000313" key="1">
    <source>
        <dbReference type="EMBL" id="CAG8760025.1"/>
    </source>
</evidence>
<dbReference type="Proteomes" id="UP000789920">
    <property type="component" value="Unassembled WGS sequence"/>
</dbReference>
<organism evidence="1 2">
    <name type="scientific">Racocetra persica</name>
    <dbReference type="NCBI Taxonomy" id="160502"/>
    <lineage>
        <taxon>Eukaryota</taxon>
        <taxon>Fungi</taxon>
        <taxon>Fungi incertae sedis</taxon>
        <taxon>Mucoromycota</taxon>
        <taxon>Glomeromycotina</taxon>
        <taxon>Glomeromycetes</taxon>
        <taxon>Diversisporales</taxon>
        <taxon>Gigasporaceae</taxon>
        <taxon>Racocetra</taxon>
    </lineage>
</organism>
<evidence type="ECO:0000313" key="2">
    <source>
        <dbReference type="Proteomes" id="UP000789920"/>
    </source>
</evidence>
<comment type="caution">
    <text evidence="1">The sequence shown here is derived from an EMBL/GenBank/DDBJ whole genome shotgun (WGS) entry which is preliminary data.</text>
</comment>
<feature type="non-terminal residue" evidence="1">
    <location>
        <position position="1"/>
    </location>
</feature>
<sequence length="375" mass="40094">NISAFPAGRAEHSAVYIASNKKLYILGGLDSSGNASSNQLFYIDASEAFTISIPSIKWVDLSSTVGITNRSSATACDDSNTIFYIGGVHRGGLVSRFDTLSRTWSEPATSGSIPAEVLTYTQCVTLGHKIYIHGGLSSYKINILDSSQLSWSSFSSPLMYSGTQGYSATLLNDLILYIGGGFDSVNVCEYNSNNKQTYGNAPSAKCGHSSVYIPQQKNRILLFYGSNDISINSLNTLTFNWTIPVISGNGGPKQSLMQHTSTLVGAYVFIVFGYYPNYTISSDVFALDVSNNDNYKWVTAYDPVNSITPIPTPTVSSTPSSTSTTSTSNTNIGAIIGGVIGGIAGLILLSCTAIIIILIVKKKYLDNDNIAIPEN</sequence>
<accession>A0ACA9QPF4</accession>
<keyword evidence="2" id="KW-1185">Reference proteome</keyword>
<reference evidence="1" key="1">
    <citation type="submission" date="2021-06" db="EMBL/GenBank/DDBJ databases">
        <authorList>
            <person name="Kallberg Y."/>
            <person name="Tangrot J."/>
            <person name="Rosling A."/>
        </authorList>
    </citation>
    <scope>NUCLEOTIDE SEQUENCE</scope>
    <source>
        <strain evidence="1">MA461A</strain>
    </source>
</reference>
<gene>
    <name evidence="1" type="ORF">RPERSI_LOCUS15132</name>
</gene>